<dbReference type="AlphaFoldDB" id="A0A392TW59"/>
<name>A0A392TW59_9FABA</name>
<accession>A0A392TW59</accession>
<keyword evidence="2" id="KW-1185">Reference proteome</keyword>
<sequence length="65" mass="7246">MTLEEAYEEFMGELQTQYQEDGALAAEYSHCVRSKLPKKCGDPDRFIVPCCIGKAKEKALCDLGS</sequence>
<organism evidence="1 2">
    <name type="scientific">Trifolium medium</name>
    <dbReference type="NCBI Taxonomy" id="97028"/>
    <lineage>
        <taxon>Eukaryota</taxon>
        <taxon>Viridiplantae</taxon>
        <taxon>Streptophyta</taxon>
        <taxon>Embryophyta</taxon>
        <taxon>Tracheophyta</taxon>
        <taxon>Spermatophyta</taxon>
        <taxon>Magnoliopsida</taxon>
        <taxon>eudicotyledons</taxon>
        <taxon>Gunneridae</taxon>
        <taxon>Pentapetalae</taxon>
        <taxon>rosids</taxon>
        <taxon>fabids</taxon>
        <taxon>Fabales</taxon>
        <taxon>Fabaceae</taxon>
        <taxon>Papilionoideae</taxon>
        <taxon>50 kb inversion clade</taxon>
        <taxon>NPAAA clade</taxon>
        <taxon>Hologalegina</taxon>
        <taxon>IRL clade</taxon>
        <taxon>Trifolieae</taxon>
        <taxon>Trifolium</taxon>
    </lineage>
</organism>
<evidence type="ECO:0000313" key="2">
    <source>
        <dbReference type="Proteomes" id="UP000265520"/>
    </source>
</evidence>
<feature type="non-terminal residue" evidence="1">
    <location>
        <position position="65"/>
    </location>
</feature>
<reference evidence="1 2" key="1">
    <citation type="journal article" date="2018" name="Front. Plant Sci.">
        <title>Red Clover (Trifolium pratense) and Zigzag Clover (T. medium) - A Picture of Genomic Similarities and Differences.</title>
        <authorList>
            <person name="Dluhosova J."/>
            <person name="Istvanek J."/>
            <person name="Nedelnik J."/>
            <person name="Repkova J."/>
        </authorList>
    </citation>
    <scope>NUCLEOTIDE SEQUENCE [LARGE SCALE GENOMIC DNA]</scope>
    <source>
        <strain evidence="2">cv. 10/8</strain>
        <tissue evidence="1">Leaf</tissue>
    </source>
</reference>
<evidence type="ECO:0000313" key="1">
    <source>
        <dbReference type="EMBL" id="MCI64530.1"/>
    </source>
</evidence>
<protein>
    <submittedName>
        <fullName evidence="1">Uncharacterized protein</fullName>
    </submittedName>
</protein>
<proteinExistence type="predicted"/>
<comment type="caution">
    <text evidence="1">The sequence shown here is derived from an EMBL/GenBank/DDBJ whole genome shotgun (WGS) entry which is preliminary data.</text>
</comment>
<dbReference type="Proteomes" id="UP000265520">
    <property type="component" value="Unassembled WGS sequence"/>
</dbReference>
<dbReference type="EMBL" id="LXQA010658100">
    <property type="protein sequence ID" value="MCI64530.1"/>
    <property type="molecule type" value="Genomic_DNA"/>
</dbReference>